<dbReference type="EMBL" id="NGJZ01000005">
    <property type="protein sequence ID" value="RSU05895.1"/>
    <property type="molecule type" value="Genomic_DNA"/>
</dbReference>
<organism evidence="4 5">
    <name type="scientific">Vagococcus entomophilus</name>
    <dbReference type="NCBI Taxonomy" id="1160095"/>
    <lineage>
        <taxon>Bacteria</taxon>
        <taxon>Bacillati</taxon>
        <taxon>Bacillota</taxon>
        <taxon>Bacilli</taxon>
        <taxon>Lactobacillales</taxon>
        <taxon>Enterococcaceae</taxon>
        <taxon>Vagococcus</taxon>
    </lineage>
</organism>
<evidence type="ECO:0000259" key="3">
    <source>
        <dbReference type="Pfam" id="PF24661"/>
    </source>
</evidence>
<protein>
    <submittedName>
        <fullName evidence="4">Uncharacterized protein</fullName>
    </submittedName>
</protein>
<dbReference type="AlphaFoldDB" id="A0A430AEL1"/>
<gene>
    <name evidence="4" type="ORF">CBF30_11315</name>
</gene>
<sequence>MKNSWKLFLIIELALLLLFLWQIFHEPNVLFCTVVLGFISSMEVKKKKRRGAFHQFIFVSSILLLIFCLFSIPATWLFLTVTLLFIVLKGAELSGSLFGTQNIWMKKGIHIIQTEEPSEKSGKRAKHNWFGNQHIGDHVYEWDDLNFFIFAGDTIIDLGNTLLPKTDNVIMMRKGFGRTRILVPQGIAISVIGSSLNGKLTFEGQTYSLFNETMNVYSEDYDTNDRRIKIVSSTLLGDIEVIRT</sequence>
<reference evidence="4 5" key="1">
    <citation type="submission" date="2017-05" db="EMBL/GenBank/DDBJ databases">
        <title>Vagococcus spp. assemblies.</title>
        <authorList>
            <person name="Gulvik C.A."/>
        </authorList>
    </citation>
    <scope>NUCLEOTIDE SEQUENCE [LARGE SCALE GENOMIC DNA]</scope>
    <source>
        <strain evidence="4 5">DSM 24756</strain>
    </source>
</reference>
<dbReference type="InterPro" id="IPR047793">
    <property type="entry name" value="LiaF_C"/>
</dbReference>
<dbReference type="InterPro" id="IPR024425">
    <property type="entry name" value="LiaF-like_C"/>
</dbReference>
<evidence type="ECO:0000259" key="2">
    <source>
        <dbReference type="Pfam" id="PF09922"/>
    </source>
</evidence>
<dbReference type="Pfam" id="PF09922">
    <property type="entry name" value="LiaF-like_C"/>
    <property type="match status" value="1"/>
</dbReference>
<feature type="transmembrane region" description="Helical" evidence="1">
    <location>
        <begin position="56"/>
        <end position="88"/>
    </location>
</feature>
<accession>A0A430AEL1</accession>
<evidence type="ECO:0000313" key="4">
    <source>
        <dbReference type="EMBL" id="RSU05895.1"/>
    </source>
</evidence>
<evidence type="ECO:0000256" key="1">
    <source>
        <dbReference type="SAM" id="Phobius"/>
    </source>
</evidence>
<comment type="caution">
    <text evidence="4">The sequence shown here is derived from an EMBL/GenBank/DDBJ whole genome shotgun (WGS) entry which is preliminary data.</text>
</comment>
<feature type="domain" description="Cell wall-active antibiotics response LiaF-like C-terminal" evidence="2">
    <location>
        <begin position="129"/>
        <end position="241"/>
    </location>
</feature>
<feature type="transmembrane region" description="Helical" evidence="1">
    <location>
        <begin position="7"/>
        <end position="22"/>
    </location>
</feature>
<dbReference type="RefSeq" id="WP_126826858.1">
    <property type="nucleotide sequence ID" value="NZ_JBHLWU010000004.1"/>
</dbReference>
<dbReference type="InterPro" id="IPR016975">
    <property type="entry name" value="Cell_wall_LiaF"/>
</dbReference>
<feature type="domain" description="DUF7649" evidence="3">
    <location>
        <begin position="2"/>
        <end position="89"/>
    </location>
</feature>
<dbReference type="Pfam" id="PF24661">
    <property type="entry name" value="DUF7649"/>
    <property type="match status" value="1"/>
</dbReference>
<dbReference type="OrthoDB" id="2351415at2"/>
<keyword evidence="1" id="KW-0472">Membrane</keyword>
<evidence type="ECO:0000313" key="5">
    <source>
        <dbReference type="Proteomes" id="UP000288669"/>
    </source>
</evidence>
<keyword evidence="1" id="KW-1133">Transmembrane helix</keyword>
<keyword evidence="1" id="KW-0812">Transmembrane</keyword>
<dbReference type="PIRSF" id="PIRSF031509">
    <property type="entry name" value="Cell_wall_LiaF/YvqF"/>
    <property type="match status" value="1"/>
</dbReference>
<proteinExistence type="predicted"/>
<dbReference type="GO" id="GO:0016020">
    <property type="term" value="C:membrane"/>
    <property type="evidence" value="ECO:0007669"/>
    <property type="project" value="InterPro"/>
</dbReference>
<keyword evidence="5" id="KW-1185">Reference proteome</keyword>
<dbReference type="Proteomes" id="UP000288669">
    <property type="component" value="Unassembled WGS sequence"/>
</dbReference>
<dbReference type="NCBIfam" id="NF040535">
    <property type="entry name" value="LiaF_C_term"/>
    <property type="match status" value="1"/>
</dbReference>
<dbReference type="InterPro" id="IPR056066">
    <property type="entry name" value="DUF7649"/>
</dbReference>
<name>A0A430AEL1_9ENTE</name>
<feature type="transmembrane region" description="Helical" evidence="1">
    <location>
        <begin position="28"/>
        <end position="44"/>
    </location>
</feature>